<protein>
    <recommendedName>
        <fullName evidence="2">LamG-like jellyroll fold domain-containing protein</fullName>
    </recommendedName>
</protein>
<accession>A0A0F9WH28</accession>
<name>A0A0F9WH28_9ZZZZ</name>
<dbReference type="InterPro" id="IPR013320">
    <property type="entry name" value="ConA-like_dom_sf"/>
</dbReference>
<sequence length="296" mass="31494">MHAFPTAPPGIFMLDGNKPSPHGYGINEGDSLEDNLCLYSPFWENAGSRSQSVVGDGTADGTNIGTTWVTKPRGPVLDFGGLGDAFRVDIPFSDALDMGGATEATWSVWSTVRSLDGARDSRFLDHHGATTGNSWGWAYGPEGGGTLGMGLFINATSGNWNMLSDNSIVTLDECHLYTVTWRGGDHCRFYLDGKFFSNGDKVAAGPIATVAGTADERKIYIGDRDPADATRALDGQIESVAIWNRALETSEIKKLFSEPFGLITPGTQTISVEVAAAGGRKNPLNMPLTFPIGGPL</sequence>
<reference evidence="1" key="1">
    <citation type="journal article" date="2015" name="Nature">
        <title>Complex archaea that bridge the gap between prokaryotes and eukaryotes.</title>
        <authorList>
            <person name="Spang A."/>
            <person name="Saw J.H."/>
            <person name="Jorgensen S.L."/>
            <person name="Zaremba-Niedzwiedzka K."/>
            <person name="Martijn J."/>
            <person name="Lind A.E."/>
            <person name="van Eijk R."/>
            <person name="Schleper C."/>
            <person name="Guy L."/>
            <person name="Ettema T.J."/>
        </authorList>
    </citation>
    <scope>NUCLEOTIDE SEQUENCE</scope>
</reference>
<dbReference type="EMBL" id="LAZR01000274">
    <property type="protein sequence ID" value="KKN77708.1"/>
    <property type="molecule type" value="Genomic_DNA"/>
</dbReference>
<evidence type="ECO:0000313" key="1">
    <source>
        <dbReference type="EMBL" id="KKN77708.1"/>
    </source>
</evidence>
<dbReference type="Pfam" id="PF13385">
    <property type="entry name" value="Laminin_G_3"/>
    <property type="match status" value="1"/>
</dbReference>
<gene>
    <name evidence="1" type="ORF">LCGC14_0356820</name>
</gene>
<organism evidence="1">
    <name type="scientific">marine sediment metagenome</name>
    <dbReference type="NCBI Taxonomy" id="412755"/>
    <lineage>
        <taxon>unclassified sequences</taxon>
        <taxon>metagenomes</taxon>
        <taxon>ecological metagenomes</taxon>
    </lineage>
</organism>
<dbReference type="SUPFAM" id="SSF49899">
    <property type="entry name" value="Concanavalin A-like lectins/glucanases"/>
    <property type="match status" value="1"/>
</dbReference>
<evidence type="ECO:0008006" key="2">
    <source>
        <dbReference type="Google" id="ProtNLM"/>
    </source>
</evidence>
<proteinExistence type="predicted"/>
<comment type="caution">
    <text evidence="1">The sequence shown here is derived from an EMBL/GenBank/DDBJ whole genome shotgun (WGS) entry which is preliminary data.</text>
</comment>
<dbReference type="AlphaFoldDB" id="A0A0F9WH28"/>
<dbReference type="Gene3D" id="2.60.120.200">
    <property type="match status" value="1"/>
</dbReference>